<evidence type="ECO:0000256" key="2">
    <source>
        <dbReference type="SAM" id="Phobius"/>
    </source>
</evidence>
<dbReference type="PANTHER" id="PTHR40465">
    <property type="entry name" value="CHROMOSOME 1, WHOLE GENOME SHOTGUN SEQUENCE"/>
    <property type="match status" value="1"/>
</dbReference>
<protein>
    <recommendedName>
        <fullName evidence="3">DUF6534 domain-containing protein</fullName>
    </recommendedName>
</protein>
<evidence type="ECO:0000259" key="3">
    <source>
        <dbReference type="Pfam" id="PF20152"/>
    </source>
</evidence>
<feature type="transmembrane region" description="Helical" evidence="2">
    <location>
        <begin position="90"/>
        <end position="116"/>
    </location>
</feature>
<comment type="caution">
    <text evidence="4">The sequence shown here is derived from an EMBL/GenBank/DDBJ whole genome shotgun (WGS) entry which is preliminary data.</text>
</comment>
<feature type="transmembrane region" description="Helical" evidence="2">
    <location>
        <begin position="162"/>
        <end position="185"/>
    </location>
</feature>
<organism evidence="4 5">
    <name type="scientific">Moniliophthora roreri</name>
    <name type="common">Frosty pod rot fungus</name>
    <name type="synonym">Monilia roreri</name>
    <dbReference type="NCBI Taxonomy" id="221103"/>
    <lineage>
        <taxon>Eukaryota</taxon>
        <taxon>Fungi</taxon>
        <taxon>Dikarya</taxon>
        <taxon>Basidiomycota</taxon>
        <taxon>Agaricomycotina</taxon>
        <taxon>Agaricomycetes</taxon>
        <taxon>Agaricomycetidae</taxon>
        <taxon>Agaricales</taxon>
        <taxon>Marasmiineae</taxon>
        <taxon>Marasmiaceae</taxon>
        <taxon>Moniliophthora</taxon>
    </lineage>
</organism>
<feature type="domain" description="DUF6534" evidence="3">
    <location>
        <begin position="171"/>
        <end position="256"/>
    </location>
</feature>
<accession>A0A0W0G6W0</accession>
<reference evidence="4 5" key="1">
    <citation type="submission" date="2015-12" db="EMBL/GenBank/DDBJ databases">
        <title>Draft genome sequence of Moniliophthora roreri, the causal agent of frosty pod rot of cacao.</title>
        <authorList>
            <person name="Aime M.C."/>
            <person name="Diaz-Valderrama J.R."/>
            <person name="Kijpornyongpan T."/>
            <person name="Phillips-Mora W."/>
        </authorList>
    </citation>
    <scope>NUCLEOTIDE SEQUENCE [LARGE SCALE GENOMIC DNA]</scope>
    <source>
        <strain evidence="4 5">MCA 2952</strain>
    </source>
</reference>
<dbReference type="Proteomes" id="UP000054988">
    <property type="component" value="Unassembled WGS sequence"/>
</dbReference>
<name>A0A0W0G6W0_MONRR</name>
<dbReference type="Pfam" id="PF20152">
    <property type="entry name" value="DUF6534"/>
    <property type="match status" value="1"/>
</dbReference>
<dbReference type="EMBL" id="LATX01000951">
    <property type="protein sequence ID" value="KTB44323.1"/>
    <property type="molecule type" value="Genomic_DNA"/>
</dbReference>
<gene>
    <name evidence="4" type="ORF">WG66_3083</name>
</gene>
<dbReference type="InterPro" id="IPR045339">
    <property type="entry name" value="DUF6534"/>
</dbReference>
<dbReference type="eggNOG" id="ENOG502SP44">
    <property type="taxonomic scope" value="Eukaryota"/>
</dbReference>
<dbReference type="AlphaFoldDB" id="A0A0W0G6W0"/>
<feature type="transmembrane region" description="Helical" evidence="2">
    <location>
        <begin position="206"/>
        <end position="225"/>
    </location>
</feature>
<feature type="transmembrane region" description="Helical" evidence="2">
    <location>
        <begin position="231"/>
        <end position="253"/>
    </location>
</feature>
<evidence type="ECO:0000313" key="5">
    <source>
        <dbReference type="Proteomes" id="UP000054988"/>
    </source>
</evidence>
<evidence type="ECO:0000256" key="1">
    <source>
        <dbReference type="SAM" id="MobiDB-lite"/>
    </source>
</evidence>
<keyword evidence="2" id="KW-1133">Transmembrane helix</keyword>
<feature type="region of interest" description="Disordered" evidence="1">
    <location>
        <begin position="277"/>
        <end position="297"/>
    </location>
</feature>
<evidence type="ECO:0000313" key="4">
    <source>
        <dbReference type="EMBL" id="KTB44323.1"/>
    </source>
</evidence>
<feature type="transmembrane region" description="Helical" evidence="2">
    <location>
        <begin position="49"/>
        <end position="70"/>
    </location>
</feature>
<sequence length="310" mass="34064">MPSPPTFTETWGCQMIAFIFDLLLYGVALILVAQYFYSAANADGIFTKITVGLVFFFSTVHVAFLSHQIYTDYVTWFNQPALLNIIPFSASAMLLAIYLTSFVAQIFFASRVWLLAKGTGRKILYSSPVILLAVLQLAFGIAQDVLVIKTAVFSRLETTARITSTQAGACAACDIIITLVLCFLLNEARSNSRRTNSIVDKLILYAINRGAATSTAALVQLILFVAKPGTFIFMIFLLPSCHLYVISVVSMLMSREALRSKLTGTPERSSNFQLDSFRNNPHDVSRHTTSGQGHGSFSALTGFKATFSEK</sequence>
<keyword evidence="2" id="KW-0812">Transmembrane</keyword>
<dbReference type="PANTHER" id="PTHR40465:SF1">
    <property type="entry name" value="DUF6534 DOMAIN-CONTAINING PROTEIN"/>
    <property type="match status" value="1"/>
</dbReference>
<feature type="transmembrane region" description="Helical" evidence="2">
    <location>
        <begin position="123"/>
        <end position="142"/>
    </location>
</feature>
<keyword evidence="2" id="KW-0472">Membrane</keyword>
<proteinExistence type="predicted"/>
<feature type="transmembrane region" description="Helical" evidence="2">
    <location>
        <begin position="15"/>
        <end position="37"/>
    </location>
</feature>